<feature type="compositionally biased region" description="Acidic residues" evidence="2">
    <location>
        <begin position="942"/>
        <end position="961"/>
    </location>
</feature>
<feature type="compositionally biased region" description="Basic and acidic residues" evidence="2">
    <location>
        <begin position="876"/>
        <end position="885"/>
    </location>
</feature>
<proteinExistence type="inferred from homology"/>
<dbReference type="InterPro" id="IPR007751">
    <property type="entry name" value="DUF676_lipase-like"/>
</dbReference>
<feature type="region of interest" description="Disordered" evidence="2">
    <location>
        <begin position="1001"/>
        <end position="1030"/>
    </location>
</feature>
<evidence type="ECO:0000313" key="4">
    <source>
        <dbReference type="Proteomes" id="UP000515154"/>
    </source>
</evidence>
<dbReference type="RefSeq" id="XP_036360854.1">
    <property type="nucleotide sequence ID" value="XM_036504961.1"/>
</dbReference>
<sequence>MIIPFIFQPIWTTSTQLNYESVSKSRLELANRRKYQISQSEVIEKKKMCELQATLEFSVELGKFYNVDLFQRGYYQVRVGLKTPAKLPCKTEVSLPKNTENPHVLPASIINGVAVSKTFQILYRNEDVVVNDIILFRIHVLVDSSKMQLCDNCYAYNAVYTKEEELSQVNETLEYLGLQLVVELWFVEEEQDYRIYSIERANILDKMEFVSQRILNLHFSPTKGLHHYVPVLFDYFHLSAIEVIIHGMLVALHQPYIILPRPPKSAWAAKGPEHSTLESVYFGNRPGVGNVFCDEPLADDTLTRDATLTPQCCKSFPQMQSRKNECQKSSVFISSSSLQGACYTHRKICHILLSAYESLQETFVSYSKLMSNLPTVERKDCHTKLEELMKVLQKFDNEEDLLERASTHVTQLCAENVILWNQFLDTINLDSFVMYQLASDHHQQRVKRFAEGFFNQDHAKLKSLETYEPSIHSHADCATMVRNSPYFVNLPPLAAECLELDGDHTSLPIIFEDVYYDIKFPTCKNFPEGQVQYTNPAYDSDGKDSEIVLRDRSKSDTSTCYYYGEDPTELRNKGKRKFIKNIKPEAFKRPSYSCINADATPPLTDVVLVGYRKKSAEETTESPLQLGTLGPESTSPPSDFFSGNHLSNSVSMTSLLTRSCWSRSSINSLPEYIDELHSGKRNQSSLKTDTLSDSGLVKACQEKHSSISLTDPIINTNKCLQKIDGQVNEAFLIDRETPENLSLENCHNHQSENINSAQESENTLSDCSEVAEVIPNNIDTVLSCSESGGCHSNNVDSLSASSERLEVVSLSNVDTMSSCSEPLEVILHDDVISVCSEPADVSKDSNLHSNYSDNCTSARDLVSNNSSSALSNSSDLNKKEDKSDSCIDSPTEASQDNSLGPCSSSTITSERNSTDEQITILELLKEEYAKTNLGEKIKEEVIVEEEEEEEEDSEVKDEFESDYYQPPHSPLHNQKSASDPDIHQSVISRIRGTELSLGETLTEGTSSIGPKSNVWSQTSNTGSSAISSSSSFPELSRIYNLKYDTPRLVPPVGNKTLNYASMKENFKKQLKYQGHLYSEFSSIASDIPYFLTPQYYDPNSNSDHLHLIICVHGLDGNSSDLRLVRTYIEMALPGHRIEFVMSERNQTDTFADFELMTTRLVNEILCYVHMYDLRPPSRISFIGHSLGNIIIRSALSRSDISHLLPMMHTFLSLSGPHLGTLYNSSGLVNMGMWVIQKWKKSGSLLQLSMKDHSDLRQCFLYKLSQKSAGLESFKNILLVGSSQDRYVPFHSSRVEICKAAQRDTSTLGAVYIEMVMNILKPIVNSATTKLIRYDVFHALPNTANTIIGRAAHIAVLDSELFIEKFLLVVGLKFFK</sequence>
<keyword evidence="4" id="KW-1185">Reference proteome</keyword>
<feature type="compositionally biased region" description="Polar residues" evidence="2">
    <location>
        <begin position="621"/>
        <end position="637"/>
    </location>
</feature>
<accession>A0A7E6EZM0</accession>
<name>A0A7E6EZM0_9MOLL</name>
<feature type="compositionally biased region" description="Low complexity" evidence="2">
    <location>
        <begin position="863"/>
        <end position="875"/>
    </location>
</feature>
<evidence type="ECO:0000256" key="2">
    <source>
        <dbReference type="SAM" id="MobiDB-lite"/>
    </source>
</evidence>
<dbReference type="InterPro" id="IPR022122">
    <property type="entry name" value="DUF3657"/>
</dbReference>
<feature type="compositionally biased region" description="Polar residues" evidence="2">
    <location>
        <begin position="1002"/>
        <end position="1015"/>
    </location>
</feature>
<feature type="region of interest" description="Disordered" evidence="2">
    <location>
        <begin position="862"/>
        <end position="915"/>
    </location>
</feature>
<evidence type="ECO:0000256" key="1">
    <source>
        <dbReference type="ARBA" id="ARBA00007949"/>
    </source>
</evidence>
<feature type="region of interest" description="Disordered" evidence="2">
    <location>
        <begin position="618"/>
        <end position="642"/>
    </location>
</feature>
<dbReference type="Pfam" id="PF12394">
    <property type="entry name" value="DUF3657"/>
    <property type="match status" value="1"/>
</dbReference>
<comment type="similarity">
    <text evidence="1">Belongs to the FAM135 family.</text>
</comment>
<feature type="region of interest" description="Disordered" evidence="2">
    <location>
        <begin position="941"/>
        <end position="981"/>
    </location>
</feature>
<evidence type="ECO:0000259" key="3">
    <source>
        <dbReference type="Pfam" id="PF05057"/>
    </source>
</evidence>
<organism evidence="4 5">
    <name type="scientific">Octopus sinensis</name>
    <name type="common">East Asian common octopus</name>
    <dbReference type="NCBI Taxonomy" id="2607531"/>
    <lineage>
        <taxon>Eukaryota</taxon>
        <taxon>Metazoa</taxon>
        <taxon>Spiralia</taxon>
        <taxon>Lophotrochozoa</taxon>
        <taxon>Mollusca</taxon>
        <taxon>Cephalopoda</taxon>
        <taxon>Coleoidea</taxon>
        <taxon>Octopodiformes</taxon>
        <taxon>Octopoda</taxon>
        <taxon>Incirrata</taxon>
        <taxon>Octopodidae</taxon>
        <taxon>Octopus</taxon>
    </lineage>
</organism>
<feature type="compositionally biased region" description="Low complexity" evidence="2">
    <location>
        <begin position="1016"/>
        <end position="1030"/>
    </location>
</feature>
<reference evidence="5" key="1">
    <citation type="submission" date="2025-08" db="UniProtKB">
        <authorList>
            <consortium name="RefSeq"/>
        </authorList>
    </citation>
    <scope>IDENTIFICATION</scope>
</reference>
<feature type="domain" description="DUF676" evidence="3">
    <location>
        <begin position="1102"/>
        <end position="1296"/>
    </location>
</feature>
<dbReference type="Proteomes" id="UP000515154">
    <property type="component" value="Linkage group LG7"/>
</dbReference>
<dbReference type="Gene3D" id="3.40.50.1820">
    <property type="entry name" value="alpha/beta hydrolase"/>
    <property type="match status" value="1"/>
</dbReference>
<dbReference type="InterPro" id="IPR044294">
    <property type="entry name" value="Lipase-like"/>
</dbReference>
<dbReference type="SUPFAM" id="SSF53474">
    <property type="entry name" value="alpha/beta-Hydrolases"/>
    <property type="match status" value="1"/>
</dbReference>
<dbReference type="FunFam" id="3.40.50.1820:FF:000004">
    <property type="entry name" value="Protein FAM135A isoform a"/>
    <property type="match status" value="1"/>
</dbReference>
<dbReference type="InterPro" id="IPR029058">
    <property type="entry name" value="AB_hydrolase_fold"/>
</dbReference>
<gene>
    <name evidence="5" type="primary">LOC115213792</name>
</gene>
<dbReference type="PANTHER" id="PTHR12482:SF5">
    <property type="entry name" value="DUF676 DOMAIN-CONTAINING PROTEIN"/>
    <property type="match status" value="1"/>
</dbReference>
<dbReference type="Pfam" id="PF05057">
    <property type="entry name" value="DUF676"/>
    <property type="match status" value="1"/>
</dbReference>
<protein>
    <submittedName>
        <fullName evidence="5">Protein FAM135A isoform X1</fullName>
    </submittedName>
</protein>
<feature type="compositionally biased region" description="Polar residues" evidence="2">
    <location>
        <begin position="886"/>
        <end position="915"/>
    </location>
</feature>
<dbReference type="PANTHER" id="PTHR12482">
    <property type="entry name" value="LIPASE ROG1-RELATED-RELATED"/>
    <property type="match status" value="1"/>
</dbReference>
<evidence type="ECO:0000313" key="5">
    <source>
        <dbReference type="RefSeq" id="XP_036360854.1"/>
    </source>
</evidence>